<dbReference type="PANTHER" id="PTHR45581:SF3">
    <property type="entry name" value="METHYLTRANSFERASE DOMAIN-CONTAINING PROTEIN"/>
    <property type="match status" value="1"/>
</dbReference>
<dbReference type="PANTHER" id="PTHR45581">
    <property type="entry name" value="PROTEIN CBG10435"/>
    <property type="match status" value="1"/>
</dbReference>
<sequence length="140" mass="15583">RSYYYNYGLGVHAFCADQTCIKAIQSNGIGYDMNNGWGTLGRAVTESAINAVRASCPTGSKNLRNLGFTKSGYKYLHNFNGNGLKLGWVAITNGACGASIPIKRWKSRYTDDMMYGQNLEWNTWYKGMVQDGGAVQFYLF</sequence>
<feature type="non-terminal residue" evidence="1">
    <location>
        <position position="1"/>
    </location>
</feature>
<dbReference type="AlphaFoldDB" id="A0AAV5W6P2"/>
<evidence type="ECO:0000313" key="1">
    <source>
        <dbReference type="EMBL" id="GMT27425.1"/>
    </source>
</evidence>
<accession>A0AAV5W6P2</accession>
<dbReference type="EMBL" id="BTSY01000005">
    <property type="protein sequence ID" value="GMT27425.1"/>
    <property type="molecule type" value="Genomic_DNA"/>
</dbReference>
<organism evidence="1 2">
    <name type="scientific">Pristionchus fissidentatus</name>
    <dbReference type="NCBI Taxonomy" id="1538716"/>
    <lineage>
        <taxon>Eukaryota</taxon>
        <taxon>Metazoa</taxon>
        <taxon>Ecdysozoa</taxon>
        <taxon>Nematoda</taxon>
        <taxon>Chromadorea</taxon>
        <taxon>Rhabditida</taxon>
        <taxon>Rhabditina</taxon>
        <taxon>Diplogasteromorpha</taxon>
        <taxon>Diplogasteroidea</taxon>
        <taxon>Neodiplogasteridae</taxon>
        <taxon>Pristionchus</taxon>
    </lineage>
</organism>
<feature type="non-terminal residue" evidence="1">
    <location>
        <position position="140"/>
    </location>
</feature>
<evidence type="ECO:0000313" key="2">
    <source>
        <dbReference type="Proteomes" id="UP001432322"/>
    </source>
</evidence>
<keyword evidence="2" id="KW-1185">Reference proteome</keyword>
<reference evidence="1" key="1">
    <citation type="submission" date="2023-10" db="EMBL/GenBank/DDBJ databases">
        <title>Genome assembly of Pristionchus species.</title>
        <authorList>
            <person name="Yoshida K."/>
            <person name="Sommer R.J."/>
        </authorList>
    </citation>
    <scope>NUCLEOTIDE SEQUENCE</scope>
    <source>
        <strain evidence="1">RS5133</strain>
    </source>
</reference>
<name>A0AAV5W6P2_9BILA</name>
<dbReference type="Proteomes" id="UP001432322">
    <property type="component" value="Unassembled WGS sequence"/>
</dbReference>
<proteinExistence type="predicted"/>
<comment type="caution">
    <text evidence="1">The sequence shown here is derived from an EMBL/GenBank/DDBJ whole genome shotgun (WGS) entry which is preliminary data.</text>
</comment>
<protein>
    <submittedName>
        <fullName evidence="1">Uncharacterized protein</fullName>
    </submittedName>
</protein>
<gene>
    <name evidence="1" type="ORF">PFISCL1PPCAC_18722</name>
</gene>